<evidence type="ECO:0000259" key="1">
    <source>
        <dbReference type="Pfam" id="PF11823"/>
    </source>
</evidence>
<keyword evidence="3" id="KW-1185">Reference proteome</keyword>
<gene>
    <name evidence="2" type="ORF">caldi_11640</name>
</gene>
<evidence type="ECO:0000313" key="3">
    <source>
        <dbReference type="Proteomes" id="UP001163687"/>
    </source>
</evidence>
<proteinExistence type="predicted"/>
<protein>
    <recommendedName>
        <fullName evidence="1">Putative Se/S carrier protein-like domain-containing protein</fullName>
    </recommendedName>
</protein>
<dbReference type="InterPro" id="IPR021778">
    <property type="entry name" value="Se/S_carrier-like"/>
</dbReference>
<sequence>MGRVYLVFRSTHETLKAESVLAVAGLPCKVVVKPASIRLDCGLAVRTDPGQQDTALAALRQAGLEPRGVFNL</sequence>
<dbReference type="EMBL" id="AP025628">
    <property type="protein sequence ID" value="BDG60074.1"/>
    <property type="molecule type" value="Genomic_DNA"/>
</dbReference>
<accession>A0AA35CIW8</accession>
<dbReference type="Proteomes" id="UP001163687">
    <property type="component" value="Chromosome"/>
</dbReference>
<dbReference type="RefSeq" id="WP_264844141.1">
    <property type="nucleotide sequence ID" value="NZ_AP025628.1"/>
</dbReference>
<reference evidence="2" key="1">
    <citation type="submission" date="2022-03" db="EMBL/GenBank/DDBJ databases">
        <title>Complete genome sequence of Caldinitratiruptor microaerophilus.</title>
        <authorList>
            <person name="Mukaiyama R."/>
            <person name="Nishiyama T."/>
            <person name="Ueda K."/>
        </authorList>
    </citation>
    <scope>NUCLEOTIDE SEQUENCE</scope>
    <source>
        <strain evidence="2">JCM 16183</strain>
    </source>
</reference>
<evidence type="ECO:0000313" key="2">
    <source>
        <dbReference type="EMBL" id="BDG60074.1"/>
    </source>
</evidence>
<dbReference type="Pfam" id="PF11823">
    <property type="entry name" value="Se_S_carrier"/>
    <property type="match status" value="1"/>
</dbReference>
<dbReference type="AlphaFoldDB" id="A0AA35CIW8"/>
<dbReference type="KEGG" id="cmic:caldi_11640"/>
<organism evidence="2 3">
    <name type="scientific">Caldinitratiruptor microaerophilus</name>
    <dbReference type="NCBI Taxonomy" id="671077"/>
    <lineage>
        <taxon>Bacteria</taxon>
        <taxon>Bacillati</taxon>
        <taxon>Bacillota</taxon>
        <taxon>Clostridia</taxon>
        <taxon>Eubacteriales</taxon>
        <taxon>Symbiobacteriaceae</taxon>
        <taxon>Caldinitratiruptor</taxon>
    </lineage>
</organism>
<name>A0AA35CIW8_9FIRM</name>
<feature type="domain" description="Putative Se/S carrier protein-like" evidence="1">
    <location>
        <begin position="4"/>
        <end position="70"/>
    </location>
</feature>